<comment type="caution">
    <text evidence="1">The sequence shown here is derived from an EMBL/GenBank/DDBJ whole genome shotgun (WGS) entry which is preliminary data.</text>
</comment>
<evidence type="ECO:0000313" key="1">
    <source>
        <dbReference type="EMBL" id="KAI8666874.1"/>
    </source>
</evidence>
<gene>
    <name evidence="1" type="ORF">NCS57_00914400</name>
</gene>
<protein>
    <submittedName>
        <fullName evidence="1">Uncharacterized protein</fullName>
    </submittedName>
</protein>
<accession>A0ACC0QW17</accession>
<dbReference type="EMBL" id="CM046508">
    <property type="protein sequence ID" value="KAI8666874.1"/>
    <property type="molecule type" value="Genomic_DNA"/>
</dbReference>
<evidence type="ECO:0000313" key="2">
    <source>
        <dbReference type="Proteomes" id="UP001065298"/>
    </source>
</evidence>
<proteinExistence type="predicted"/>
<name>A0ACC0QW17_9HYPO</name>
<sequence length="851" mass="95229">MSLDLAAKTLDLTARGIDLLAVLARISNETESASKLVKEVGRWLGKEGLDEVELKFFLQSTRALVHPNNHKEAIVFFQAVTDRRPKPSVVPLWAQPSGALGRLVASDPLQRWLTSTVCCLFRYHDERFIKLAISSFIMLASRSGQKPLSEYQLAYLPEMLQLEQVVSKVIHSNWIHIANSGIIGSDSECPRLPSELNWACKRGHNIGSHKLAVVLSRLRDPPKEIIFQSERLLTNLVLWLTWHFSGRLRIVVSGSIVYDKALGPADSSVECRVSKFCHTEGDERECTSFENGGAPSFEMFERVEGDLKSLFRGRYDNQQTLMSEPQVRQKLYQSPFRYPKGLQKSTRIWTQRTGQELLRWFCALPVEKDTMGSRLSFRVLLGGAGNLGSHQLRVSDLLGRTPELLNTYCGELGGPFIVFSPPRQSTPPTVDNLMDISDYDEDMEDEQDDEDLDFESRPPVLLKYFPILQDLVDQVRVSCQCFNCARATTKVFMMDENCLQHKAFMEVMFYFSHGIADAFGAPDVSACGEARAGDSGAMAILFDAIDTVRFNPSNLEGKIEWHTLLSTVCQTLLGCPPIDTMTDATYNDSPVDTPLPFTQHLGTTVIAIQHGDLAVVAPWLDLTQRIELRGCFRLELVQGRLCLPVDDEVAGRVLLQEVTRDTSVVETQHTEDVSDYAEMFKMPVHHAGAEIQLINDESIESRDFILVSVEQNRYKLLMRVTSEAHSRMVDPSRAIIKIARGIHDLKCKHNPARCGFVPEGQGVELSRFNELLGSWGGQEQKEKDPEEDGSSSGEALPNQATSVADQITFDDKSKHSKPLRVTHILDTTFKYNTALALSADNPTFVSSGNIC</sequence>
<dbReference type="Proteomes" id="UP001065298">
    <property type="component" value="Chromosome 6"/>
</dbReference>
<keyword evidence="2" id="KW-1185">Reference proteome</keyword>
<organism evidence="1 2">
    <name type="scientific">Fusarium keratoplasticum</name>
    <dbReference type="NCBI Taxonomy" id="1328300"/>
    <lineage>
        <taxon>Eukaryota</taxon>
        <taxon>Fungi</taxon>
        <taxon>Dikarya</taxon>
        <taxon>Ascomycota</taxon>
        <taxon>Pezizomycotina</taxon>
        <taxon>Sordariomycetes</taxon>
        <taxon>Hypocreomycetidae</taxon>
        <taxon>Hypocreales</taxon>
        <taxon>Nectriaceae</taxon>
        <taxon>Fusarium</taxon>
        <taxon>Fusarium solani species complex</taxon>
    </lineage>
</organism>
<reference evidence="1" key="1">
    <citation type="submission" date="2022-06" db="EMBL/GenBank/DDBJ databases">
        <title>Fusarium solani species complex genomes reveal bases of compartmentalisation and animal pathogenesis.</title>
        <authorList>
            <person name="Tsai I.J."/>
        </authorList>
    </citation>
    <scope>NUCLEOTIDE SEQUENCE</scope>
    <source>
        <strain evidence="1">Fu6.1</strain>
    </source>
</reference>